<feature type="region of interest" description="Disordered" evidence="2">
    <location>
        <begin position="360"/>
        <end position="409"/>
    </location>
</feature>
<feature type="compositionally biased region" description="Low complexity" evidence="2">
    <location>
        <begin position="2781"/>
        <end position="2793"/>
    </location>
</feature>
<dbReference type="Proteomes" id="UP000612055">
    <property type="component" value="Unassembled WGS sequence"/>
</dbReference>
<feature type="region of interest" description="Disordered" evidence="2">
    <location>
        <begin position="316"/>
        <end position="343"/>
    </location>
</feature>
<feature type="region of interest" description="Disordered" evidence="2">
    <location>
        <begin position="545"/>
        <end position="574"/>
    </location>
</feature>
<accession>A0A835Y425</accession>
<organism evidence="3 4">
    <name type="scientific">Edaphochlamys debaryana</name>
    <dbReference type="NCBI Taxonomy" id="47281"/>
    <lineage>
        <taxon>Eukaryota</taxon>
        <taxon>Viridiplantae</taxon>
        <taxon>Chlorophyta</taxon>
        <taxon>core chlorophytes</taxon>
        <taxon>Chlorophyceae</taxon>
        <taxon>CS clade</taxon>
        <taxon>Chlamydomonadales</taxon>
        <taxon>Chlamydomonadales incertae sedis</taxon>
        <taxon>Edaphochlamys</taxon>
    </lineage>
</organism>
<feature type="region of interest" description="Disordered" evidence="2">
    <location>
        <begin position="1049"/>
        <end position="1145"/>
    </location>
</feature>
<feature type="compositionally biased region" description="Pro residues" evidence="2">
    <location>
        <begin position="2859"/>
        <end position="2879"/>
    </location>
</feature>
<feature type="region of interest" description="Disordered" evidence="2">
    <location>
        <begin position="2085"/>
        <end position="2120"/>
    </location>
</feature>
<feature type="compositionally biased region" description="Acidic residues" evidence="2">
    <location>
        <begin position="1471"/>
        <end position="1481"/>
    </location>
</feature>
<dbReference type="SUPFAM" id="SSF82199">
    <property type="entry name" value="SET domain"/>
    <property type="match status" value="1"/>
</dbReference>
<keyword evidence="1" id="KW-0945">Host-virus interaction</keyword>
<dbReference type="OrthoDB" id="5376140at2759"/>
<feature type="compositionally biased region" description="Low complexity" evidence="2">
    <location>
        <begin position="947"/>
        <end position="956"/>
    </location>
</feature>
<comment type="caution">
    <text evidence="3">The sequence shown here is derived from an EMBL/GenBank/DDBJ whole genome shotgun (WGS) entry which is preliminary data.</text>
</comment>
<keyword evidence="4" id="KW-1185">Reference proteome</keyword>
<dbReference type="InterPro" id="IPR046341">
    <property type="entry name" value="SET_dom_sf"/>
</dbReference>
<protein>
    <submittedName>
        <fullName evidence="3">Uncharacterized protein</fullName>
    </submittedName>
</protein>
<feature type="region of interest" description="Disordered" evidence="2">
    <location>
        <begin position="116"/>
        <end position="199"/>
    </location>
</feature>
<feature type="compositionally biased region" description="Gly residues" evidence="2">
    <location>
        <begin position="637"/>
        <end position="649"/>
    </location>
</feature>
<feature type="compositionally biased region" description="Basic residues" evidence="2">
    <location>
        <begin position="2637"/>
        <end position="2649"/>
    </location>
</feature>
<feature type="compositionally biased region" description="Low complexity" evidence="2">
    <location>
        <begin position="174"/>
        <end position="199"/>
    </location>
</feature>
<feature type="compositionally biased region" description="Pro residues" evidence="2">
    <location>
        <begin position="1169"/>
        <end position="1200"/>
    </location>
</feature>
<feature type="region of interest" description="Disordered" evidence="2">
    <location>
        <begin position="1458"/>
        <end position="1514"/>
    </location>
</feature>
<feature type="compositionally biased region" description="Low complexity" evidence="2">
    <location>
        <begin position="1267"/>
        <end position="1284"/>
    </location>
</feature>
<feature type="region of interest" description="Disordered" evidence="2">
    <location>
        <begin position="1704"/>
        <end position="1805"/>
    </location>
</feature>
<proteinExistence type="predicted"/>
<feature type="compositionally biased region" description="Low complexity" evidence="2">
    <location>
        <begin position="2109"/>
        <end position="2120"/>
    </location>
</feature>
<evidence type="ECO:0000313" key="3">
    <source>
        <dbReference type="EMBL" id="KAG2494333.1"/>
    </source>
</evidence>
<feature type="compositionally biased region" description="Low complexity" evidence="2">
    <location>
        <begin position="1136"/>
        <end position="1145"/>
    </location>
</feature>
<feature type="compositionally biased region" description="Low complexity" evidence="2">
    <location>
        <begin position="1715"/>
        <end position="1724"/>
    </location>
</feature>
<dbReference type="CDD" id="cd08161">
    <property type="entry name" value="SET"/>
    <property type="match status" value="1"/>
</dbReference>
<evidence type="ECO:0000313" key="4">
    <source>
        <dbReference type="Proteomes" id="UP000612055"/>
    </source>
</evidence>
<feature type="compositionally biased region" description="Low complexity" evidence="2">
    <location>
        <begin position="2085"/>
        <end position="2099"/>
    </location>
</feature>
<feature type="compositionally biased region" description="Acidic residues" evidence="2">
    <location>
        <begin position="159"/>
        <end position="173"/>
    </location>
</feature>
<sequence length="3027" mass="305945">MAGAPMPSTRPPGLSEEAVFCGASRVHHSELRPAVEVAKAAFPEQHAKFMGSDSVKALTVSLQAGWPGGAACPDARLAWPGRKWHVSSIGKLQLPRGTTAVELWRDGTVVHVCIPLQAPQPRGPGGGADELASDEPSDDGDDEDTSTEESHGSLSSGDGSEEQAEEESEEPVEEAAAAWRQPGARGEVPPAPAAAAGAIGDSRCCRKLSGWELTKQMRVTSPMTAEGGVFQRVRKGLIKGLEGKRTLRFYFRPGGEGEDVESYTVKLELGTKGGKDLVLYTFSRMTHALGLKEGDTVLFRPHRDGHPTHFDVEGWRMGPGGPWQRLQPPGPQLDAGAAVSSGPGAGVAAAAAAAAAGAEEGEAEQLAGSDYDLVTDEVPGSTEDDDEEAEGDEEDEGVGEAAATQQMGARAEVRPVPAAADGAIGDPLCCRKLSGWELTKQMRVPSPMTAVGGVFEWARKGLQGKRTLRFCLGPSGEDQNERWLELELGMKGRKDLVLYTFSRMAHALRLEEGDTVLFRPHSGADPTHFDVEGWRMGQAGGWQRLSPRAEAAAAPRRELTPPRGPLCSAGSSGDDDLPLARLVAATTKQPAAASLASAAAASPAARPPEPPPLSAGGVSPDGAAGRAEGSAGSSPSGDGGAGEVPGGAGSSLAAKNPSIMSLEDAPLSVLAAERRKLEGRKPVRASGGVSLAAETADLAGGGNDGLAGAPATKPLQASAIQAGGGTAGGFSSCPSTLPEGFSVPGPEGPVLAAATQGLEPSPGQQAPAQPGERRSASPGQVPQGSQQEPADRAETLRLPTATAAPPTVAVGPAPGSDGAGASPSAADAGAPVMRQPSPAAAVSLPSSLALIPARELHQLLRMAEEAAGAATRSTDAHGGGAGAVGTQAVGSSPAAQNPSVMSPEDAPLSIRAPERGSLERREPSRSTGEGGTGPVLAAATQGLEPSPGQQAPAQPGERGSEPPGQVPQGSQQEPADRAEALRLPDATAAPPAAAAAGPAPASDGPGASPSAVGAGAPVMRQPSAAASLNALSLLAPAPARELHQRLRMTEGAAGAATRSTDAHGGGAGAWGTVADGSEAEGGCSSGPSTTEGEGQPEEAGRVTPRRPARLPSGAFREPCADRPGASPLSAAPGGTSAALQLSPASAPGPLSPPAFLSVAELGSLRNKLPAPPQAPPPAPPQAPPQVSPQAPPQALPQAPLPAPAQRHVELHLPPTTVLPASSDKAAETVGGAAQASAPPMLPAVKPDPDCPPSQPPPAANTVPSTPEPAAHGAAEAGPATPANARMPPQADSCAAIAGGTSAPAAAAAAVLPSQRPTGQGAGSRLCSFTLEVPVTAAMLRDGYLRVHSAFAADAGLAPVGGGTAGPASPPPAPLSLPLRLRDASSGELARGPSSGGGGGLFVDSTLSVTPASPGRKAVCKLLGLGGWLAARGVTERAVAEGATVQVAFKPPGAFTIAFHGAQPASGGSEGSDVEETEDQEEAPSVHNEEAGEVQGQPLSTSPQRLPRSRGRREAAALGAAMEVALTAPPQRQAAKVARATIAAAERGMPSRQPAALPAVATPRPRAPAAAGMPNTAAASAVRIRVATSTLGSYNYTGLTQSVVAGIFGVSDPGKAEHRTRVPLSVRTAEGSAGGDGSAQPLEGVRLMAYQHQQRTSAQWRLVGLRAWLLSLGAVVGDAVVLRRLRQGRDAGGEVQQYSIEFERQLPGGIPPTAPAPGAAAPGAPDLSGAQKRPRAAGAEDAEGQLQRASGGGGEAGPSSPAPKRRKVTVGPHAGRATATRAAGSRAALSAPQAAKRRARGGALGPVPANVAESAAPGAASAVARIMRTAGPPPPAGRSTTAAASAVRIRVCASILDPRQKNSYLNVSQAVAGFFGVSDPGRAEHLTRVPLSVRPAEGGTGGGGGGSAQPLEGVRLIAYHPQRLASAIWRLVRIPVTANAMSTSGFASLTTELASFFVDQPGKLPDKPLELRIQPSDVGSGAAGAGTAGAAVLRGMKLAGYAHCARKTVTWRLQGMGMRSWLQARGAQVGDVMVWQRLPPGPGEEPEAGAAARFSLRLERQEPSNPAAGSQGCAAVAAAAARKPAVGATAGPPAGSGTPGQSVKRQRQSAEAPSNAAAAAKLPRVAAPTAALAQPGALTAPPGVPMLPAEAPSDAAAAAAAKQVTAPPAAVARPEPRAVAALTAALNGGVQARAPKAEPASEPLPVGPVPAVNLPPPPPVAQPAAHLPAASVSHLHGCLPPGVPLPPLQPGELRLCGLTFQPDLAPSVRRTMQEWEASSSGGGCRLAALDPSTQQISIPGVDGDAGGSEGALAASAAFSRHGLRRPILATRLARHLGIYTHWDAPLPSGPLPLSPDLVAPGPDPERGGAGLFARAAIKPSWVLGVVGGYVMPRAAAEAYAARGLRQGQHLQAAMTDRAGGSTEDADSAWGFLAGSFRLRLPGLGPSPCGADGCELSMLGYGNEAALVNDPRRNPRAWAPGNDVGDEEGSAANCMVLPVSVRGLVLPVLVALRDIAPGEQLLRDYGAEWWRQLGDLWEVAEDAGLSPEALLHGEQGAGACLPKPTGAGLPRQGPSDGRDRTSAPKPVALPKAARADAPGSADDHDGSSAAKPDAAKPAAERRHTPLLAQQSAAPGSSRSAKRHRSRSRSRGRCSGETQRGRSKDRSGPVGRWQSPLWELRRSLSPRRAHPATREQGSGREWRRSRSRSPVRQAPGQEVRSPGGFSVRPAQQRGRSPGRSDAWDSRGGFGGGGGGPRRPIEEPCRLGPERRWSGGCEGARRPEVAAAVAGPAGALARRPHGAGGDRPQGDSVGMQHERVRHRSPRAEGRVRRPSTPEPSRPPEPRTAVRREPPRAGATAAAPPLPPDLPPPPPPPLPPPLPLPAGWELRGMRLGEADLASASLAPTAAMTGPGGVLVRLAVALQGMAPMRCADGADQQGSGGDGSGGAGSRRLQVRLEAYAAAESSGAAVERRGWTAELSWGTDGGLRLRGLGGLFAALGVGPGDTLMLTPVAAGVAAGRTFRVELRRAL</sequence>
<gene>
    <name evidence="3" type="ORF">HYH03_007391</name>
</gene>
<feature type="compositionally biased region" description="Gly residues" evidence="2">
    <location>
        <begin position="2744"/>
        <end position="2753"/>
    </location>
</feature>
<name>A0A835Y425_9CHLO</name>
<feature type="compositionally biased region" description="Low complexity" evidence="2">
    <location>
        <begin position="1773"/>
        <end position="1793"/>
    </location>
</feature>
<dbReference type="EMBL" id="JAEHOE010000031">
    <property type="protein sequence ID" value="KAG2494333.1"/>
    <property type="molecule type" value="Genomic_DNA"/>
</dbReference>
<feature type="compositionally biased region" description="Acidic residues" evidence="2">
    <location>
        <begin position="131"/>
        <end position="147"/>
    </location>
</feature>
<feature type="compositionally biased region" description="Polar residues" evidence="2">
    <location>
        <begin position="777"/>
        <end position="788"/>
    </location>
</feature>
<feature type="region of interest" description="Disordered" evidence="2">
    <location>
        <begin position="1216"/>
        <end position="1290"/>
    </location>
</feature>
<feature type="region of interest" description="Disordered" evidence="2">
    <location>
        <begin position="720"/>
        <end position="843"/>
    </location>
</feature>
<feature type="compositionally biased region" description="Low complexity" evidence="2">
    <location>
        <begin position="984"/>
        <end position="1016"/>
    </location>
</feature>
<evidence type="ECO:0000256" key="2">
    <source>
        <dbReference type="SAM" id="MobiDB-lite"/>
    </source>
</evidence>
<feature type="compositionally biased region" description="Basic and acidic residues" evidence="2">
    <location>
        <begin position="2837"/>
        <end position="2850"/>
    </location>
</feature>
<feature type="region of interest" description="Disordered" evidence="2">
    <location>
        <begin position="1166"/>
        <end position="1200"/>
    </location>
</feature>
<feature type="compositionally biased region" description="Basic and acidic residues" evidence="2">
    <location>
        <begin position="912"/>
        <end position="924"/>
    </location>
</feature>
<feature type="compositionally biased region" description="Low complexity" evidence="2">
    <location>
        <begin position="545"/>
        <end position="554"/>
    </location>
</feature>
<dbReference type="PANTHER" id="PTHR13037">
    <property type="entry name" value="FORMIN"/>
    <property type="match status" value="1"/>
</dbReference>
<feature type="compositionally biased region" description="Acidic residues" evidence="2">
    <location>
        <begin position="382"/>
        <end position="398"/>
    </location>
</feature>
<reference evidence="3" key="1">
    <citation type="journal article" date="2020" name="bioRxiv">
        <title>Comparative genomics of Chlamydomonas.</title>
        <authorList>
            <person name="Craig R.J."/>
            <person name="Hasan A.R."/>
            <person name="Ness R.W."/>
            <person name="Keightley P.D."/>
        </authorList>
    </citation>
    <scope>NUCLEOTIDE SEQUENCE</scope>
    <source>
        <strain evidence="3">CCAP 11/70</strain>
    </source>
</reference>
<feature type="region of interest" description="Disordered" evidence="2">
    <location>
        <begin position="867"/>
        <end position="1016"/>
    </location>
</feature>
<feature type="compositionally biased region" description="Low complexity" evidence="2">
    <location>
        <begin position="622"/>
        <end position="636"/>
    </location>
</feature>
<dbReference type="PANTHER" id="PTHR13037:SF24">
    <property type="entry name" value="POLYCOMB PROTEIN PCL-RELATED"/>
    <property type="match status" value="1"/>
</dbReference>
<feature type="region of interest" description="Disordered" evidence="2">
    <location>
        <begin position="2554"/>
        <end position="2880"/>
    </location>
</feature>
<feature type="region of interest" description="Disordered" evidence="2">
    <location>
        <begin position="598"/>
        <end position="652"/>
    </location>
</feature>
<feature type="compositionally biased region" description="Basic and acidic residues" evidence="2">
    <location>
        <begin position="2755"/>
        <end position="2780"/>
    </location>
</feature>
<feature type="compositionally biased region" description="Pro residues" evidence="2">
    <location>
        <begin position="1249"/>
        <end position="1258"/>
    </location>
</feature>
<feature type="compositionally biased region" description="Low complexity" evidence="2">
    <location>
        <begin position="799"/>
        <end position="843"/>
    </location>
</feature>
<evidence type="ECO:0000256" key="1">
    <source>
        <dbReference type="ARBA" id="ARBA00022581"/>
    </source>
</evidence>
<dbReference type="Gene3D" id="2.170.270.10">
    <property type="entry name" value="SET domain"/>
    <property type="match status" value="1"/>
</dbReference>